<name>J3KZM5_ORYBR</name>
<evidence type="ECO:0000256" key="1">
    <source>
        <dbReference type="SAM" id="MobiDB-lite"/>
    </source>
</evidence>
<dbReference type="EnsemblPlants" id="OB01G24310.1">
    <property type="protein sequence ID" value="OB01G24310.1"/>
    <property type="gene ID" value="OB01G24310"/>
</dbReference>
<dbReference type="Proteomes" id="UP000006038">
    <property type="component" value="Chromosome 1"/>
</dbReference>
<feature type="region of interest" description="Disordered" evidence="1">
    <location>
        <begin position="36"/>
        <end position="55"/>
    </location>
</feature>
<dbReference type="HOGENOM" id="CLU_3035553_0_0_1"/>
<reference evidence="2" key="2">
    <citation type="submission" date="2013-04" db="UniProtKB">
        <authorList>
            <consortium name="EnsemblPlants"/>
        </authorList>
    </citation>
    <scope>IDENTIFICATION</scope>
</reference>
<feature type="compositionally biased region" description="Low complexity" evidence="1">
    <location>
        <begin position="42"/>
        <end position="55"/>
    </location>
</feature>
<dbReference type="Gramene" id="OB01G24310.1">
    <property type="protein sequence ID" value="OB01G24310.1"/>
    <property type="gene ID" value="OB01G24310"/>
</dbReference>
<protein>
    <submittedName>
        <fullName evidence="2">Uncharacterized protein</fullName>
    </submittedName>
</protein>
<organism evidence="2">
    <name type="scientific">Oryza brachyantha</name>
    <name type="common">malo sina</name>
    <dbReference type="NCBI Taxonomy" id="4533"/>
    <lineage>
        <taxon>Eukaryota</taxon>
        <taxon>Viridiplantae</taxon>
        <taxon>Streptophyta</taxon>
        <taxon>Embryophyta</taxon>
        <taxon>Tracheophyta</taxon>
        <taxon>Spermatophyta</taxon>
        <taxon>Magnoliopsida</taxon>
        <taxon>Liliopsida</taxon>
        <taxon>Poales</taxon>
        <taxon>Poaceae</taxon>
        <taxon>BOP clade</taxon>
        <taxon>Oryzoideae</taxon>
        <taxon>Oryzeae</taxon>
        <taxon>Oryzinae</taxon>
        <taxon>Oryza</taxon>
    </lineage>
</organism>
<reference evidence="2" key="1">
    <citation type="journal article" date="2013" name="Nat. Commun.">
        <title>Whole-genome sequencing of Oryza brachyantha reveals mechanisms underlying Oryza genome evolution.</title>
        <authorList>
            <person name="Chen J."/>
            <person name="Huang Q."/>
            <person name="Gao D."/>
            <person name="Wang J."/>
            <person name="Lang Y."/>
            <person name="Liu T."/>
            <person name="Li B."/>
            <person name="Bai Z."/>
            <person name="Luis Goicoechea J."/>
            <person name="Liang C."/>
            <person name="Chen C."/>
            <person name="Zhang W."/>
            <person name="Sun S."/>
            <person name="Liao Y."/>
            <person name="Zhang X."/>
            <person name="Yang L."/>
            <person name="Song C."/>
            <person name="Wang M."/>
            <person name="Shi J."/>
            <person name="Liu G."/>
            <person name="Liu J."/>
            <person name="Zhou H."/>
            <person name="Zhou W."/>
            <person name="Yu Q."/>
            <person name="An N."/>
            <person name="Chen Y."/>
            <person name="Cai Q."/>
            <person name="Wang B."/>
            <person name="Liu B."/>
            <person name="Min J."/>
            <person name="Huang Y."/>
            <person name="Wu H."/>
            <person name="Li Z."/>
            <person name="Zhang Y."/>
            <person name="Yin Y."/>
            <person name="Song W."/>
            <person name="Jiang J."/>
            <person name="Jackson S.A."/>
            <person name="Wing R.A."/>
            <person name="Wang J."/>
            <person name="Chen M."/>
        </authorList>
    </citation>
    <scope>NUCLEOTIDE SEQUENCE [LARGE SCALE GENOMIC DNA]</scope>
    <source>
        <strain evidence="2">cv. IRGC 101232</strain>
    </source>
</reference>
<proteinExistence type="predicted"/>
<sequence length="55" mass="5647">MATASDLKDRKKLSVLTAVAGLSWSKCAVNQASTAVRPGMQATTTSSPSHSAPMV</sequence>
<evidence type="ECO:0000313" key="3">
    <source>
        <dbReference type="Proteomes" id="UP000006038"/>
    </source>
</evidence>
<keyword evidence="3" id="KW-1185">Reference proteome</keyword>
<evidence type="ECO:0000313" key="2">
    <source>
        <dbReference type="EnsemblPlants" id="OB01G24310.1"/>
    </source>
</evidence>
<dbReference type="AlphaFoldDB" id="J3KZM5"/>
<accession>J3KZM5</accession>